<keyword evidence="1" id="KW-0812">Transmembrane</keyword>
<feature type="transmembrane region" description="Helical" evidence="1">
    <location>
        <begin position="27"/>
        <end position="42"/>
    </location>
</feature>
<dbReference type="Proteomes" id="UP000008281">
    <property type="component" value="Unassembled WGS sequence"/>
</dbReference>
<keyword evidence="3" id="KW-1185">Reference proteome</keyword>
<keyword evidence="1" id="KW-0472">Membrane</keyword>
<dbReference type="HOGENOM" id="CLU_1857145_0_0_1"/>
<dbReference type="InParanoid" id="E3NIA8"/>
<name>E3NIA8_CAERE</name>
<dbReference type="AlphaFoldDB" id="E3NIA8"/>
<feature type="transmembrane region" description="Helical" evidence="1">
    <location>
        <begin position="48"/>
        <end position="68"/>
    </location>
</feature>
<sequence length="138" mass="16098">MYLVHWPLVAIFLASETIFVIVSKGEVSVLIFIASIILHQLFEKKYLLMSWKSLVPLVFTLVMGNVCLQKSVRMDSFWNVTYSPDVQHSLIANRAQLPYSWKYEEKREGCIEETPEESFAEGSHFGYRPFDWCRDKVV</sequence>
<reference evidence="2" key="1">
    <citation type="submission" date="2007-07" db="EMBL/GenBank/DDBJ databases">
        <title>PCAP assembly of the Caenorhabditis remanei genome.</title>
        <authorList>
            <consortium name="The Caenorhabditis remanei Sequencing Consortium"/>
            <person name="Wilson R.K."/>
        </authorList>
    </citation>
    <scope>NUCLEOTIDE SEQUENCE [LARGE SCALE GENOMIC DNA]</scope>
    <source>
        <strain evidence="2">PB4641</strain>
    </source>
</reference>
<keyword evidence="1" id="KW-1133">Transmembrane helix</keyword>
<gene>
    <name evidence="2" type="ORF">CRE_04347</name>
</gene>
<evidence type="ECO:0000256" key="1">
    <source>
        <dbReference type="SAM" id="Phobius"/>
    </source>
</evidence>
<proteinExistence type="predicted"/>
<protein>
    <submittedName>
        <fullName evidence="2">Uncharacterized protein</fullName>
    </submittedName>
</protein>
<dbReference type="EMBL" id="DS268698">
    <property type="protein sequence ID" value="EFO98839.1"/>
    <property type="molecule type" value="Genomic_DNA"/>
</dbReference>
<evidence type="ECO:0000313" key="3">
    <source>
        <dbReference type="Proteomes" id="UP000008281"/>
    </source>
</evidence>
<accession>E3NIA8</accession>
<organism evidence="3">
    <name type="scientific">Caenorhabditis remanei</name>
    <name type="common">Caenorhabditis vulgaris</name>
    <dbReference type="NCBI Taxonomy" id="31234"/>
    <lineage>
        <taxon>Eukaryota</taxon>
        <taxon>Metazoa</taxon>
        <taxon>Ecdysozoa</taxon>
        <taxon>Nematoda</taxon>
        <taxon>Chromadorea</taxon>
        <taxon>Rhabditida</taxon>
        <taxon>Rhabditina</taxon>
        <taxon>Rhabditomorpha</taxon>
        <taxon>Rhabditoidea</taxon>
        <taxon>Rhabditidae</taxon>
        <taxon>Peloderinae</taxon>
        <taxon>Caenorhabditis</taxon>
    </lineage>
</organism>
<evidence type="ECO:0000313" key="2">
    <source>
        <dbReference type="EMBL" id="EFO98839.1"/>
    </source>
</evidence>